<evidence type="ECO:0000313" key="3">
    <source>
        <dbReference type="EMBL" id="MFC7394321.1"/>
    </source>
</evidence>
<dbReference type="EMBL" id="JBHTCO010000020">
    <property type="protein sequence ID" value="MFC7394321.1"/>
    <property type="molecule type" value="Genomic_DNA"/>
</dbReference>
<reference evidence="4" key="1">
    <citation type="journal article" date="2019" name="Int. J. Syst. Evol. Microbiol.">
        <title>The Global Catalogue of Microorganisms (GCM) 10K type strain sequencing project: providing services to taxonomists for standard genome sequencing and annotation.</title>
        <authorList>
            <consortium name="The Broad Institute Genomics Platform"/>
            <consortium name="The Broad Institute Genome Sequencing Center for Infectious Disease"/>
            <person name="Wu L."/>
            <person name="Ma J."/>
        </authorList>
    </citation>
    <scope>NUCLEOTIDE SEQUENCE [LARGE SCALE GENOMIC DNA]</scope>
    <source>
        <strain evidence="4">CGMCC 1.16305</strain>
    </source>
</reference>
<dbReference type="InterPro" id="IPR014729">
    <property type="entry name" value="Rossmann-like_a/b/a_fold"/>
</dbReference>
<feature type="domain" description="UspA" evidence="2">
    <location>
        <begin position="2"/>
        <end position="142"/>
    </location>
</feature>
<gene>
    <name evidence="3" type="ORF">ACFQRG_15295</name>
</gene>
<accession>A0ABW2Q4D5</accession>
<dbReference type="Pfam" id="PF00582">
    <property type="entry name" value="Usp"/>
    <property type="match status" value="1"/>
</dbReference>
<evidence type="ECO:0000313" key="4">
    <source>
        <dbReference type="Proteomes" id="UP001596505"/>
    </source>
</evidence>
<comment type="caution">
    <text evidence="3">The sequence shown here is derived from an EMBL/GenBank/DDBJ whole genome shotgun (WGS) entry which is preliminary data.</text>
</comment>
<dbReference type="InterPro" id="IPR006016">
    <property type="entry name" value="UspA"/>
</dbReference>
<protein>
    <submittedName>
        <fullName evidence="3">Universal stress protein</fullName>
    </submittedName>
</protein>
<dbReference type="PRINTS" id="PR01438">
    <property type="entry name" value="UNVRSLSTRESS"/>
</dbReference>
<dbReference type="Gene3D" id="3.40.50.620">
    <property type="entry name" value="HUPs"/>
    <property type="match status" value="1"/>
</dbReference>
<comment type="similarity">
    <text evidence="1">Belongs to the universal stress protein A family.</text>
</comment>
<name>A0ABW2Q4D5_9BACL</name>
<dbReference type="CDD" id="cd00293">
    <property type="entry name" value="USP-like"/>
    <property type="match status" value="1"/>
</dbReference>
<sequence>MNKLLIPIDGSEAVDRAIQMAISICKKREEECHITLLHVVSIENFPNVGVSGITANVDEAVKKEGRKLLENAIGKINNKGIKIDAVLLEGSPRNAICEYTDKNNYDLIVMGNRGKGAIKELFLGSVSKKVLDDTKCPVLIVK</sequence>
<organism evidence="3 4">
    <name type="scientific">Scopulibacillus cellulosilyticus</name>
    <dbReference type="NCBI Taxonomy" id="2665665"/>
    <lineage>
        <taxon>Bacteria</taxon>
        <taxon>Bacillati</taxon>
        <taxon>Bacillota</taxon>
        <taxon>Bacilli</taxon>
        <taxon>Bacillales</taxon>
        <taxon>Sporolactobacillaceae</taxon>
        <taxon>Scopulibacillus</taxon>
    </lineage>
</organism>
<keyword evidence="4" id="KW-1185">Reference proteome</keyword>
<evidence type="ECO:0000256" key="1">
    <source>
        <dbReference type="ARBA" id="ARBA00008791"/>
    </source>
</evidence>
<evidence type="ECO:0000259" key="2">
    <source>
        <dbReference type="Pfam" id="PF00582"/>
    </source>
</evidence>
<proteinExistence type="inferred from homology"/>
<dbReference type="Proteomes" id="UP001596505">
    <property type="component" value="Unassembled WGS sequence"/>
</dbReference>
<dbReference type="PANTHER" id="PTHR31964">
    <property type="entry name" value="ADENINE NUCLEOTIDE ALPHA HYDROLASES-LIKE SUPERFAMILY PROTEIN"/>
    <property type="match status" value="1"/>
</dbReference>
<dbReference type="SUPFAM" id="SSF52402">
    <property type="entry name" value="Adenine nucleotide alpha hydrolases-like"/>
    <property type="match status" value="1"/>
</dbReference>
<dbReference type="PANTHER" id="PTHR31964:SF113">
    <property type="entry name" value="USPA DOMAIN-CONTAINING PROTEIN"/>
    <property type="match status" value="1"/>
</dbReference>
<dbReference type="RefSeq" id="WP_380967559.1">
    <property type="nucleotide sequence ID" value="NZ_JBHTCO010000020.1"/>
</dbReference>
<dbReference type="InterPro" id="IPR006015">
    <property type="entry name" value="Universal_stress_UspA"/>
</dbReference>